<sequence>MWVVWNEFDAAGELEHLTWKEAFAYMGWLSARNIPAYARKVSA</sequence>
<evidence type="ECO:0000313" key="2">
    <source>
        <dbReference type="Proteomes" id="UP000319811"/>
    </source>
</evidence>
<reference evidence="1 2" key="1">
    <citation type="submission" date="2019-05" db="EMBL/GenBank/DDBJ databases">
        <authorList>
            <person name="Murphy M.E."/>
            <person name="Alvaro L.E."/>
            <person name="Baker K.N."/>
            <person name="Baxter I.S."/>
            <person name="Brown M.R."/>
            <person name="Driscoll K.D."/>
            <person name="Elrubaie J.M."/>
            <person name="Feith S.L."/>
            <person name="Indihar D.F."/>
            <person name="Knoch V.T."/>
            <person name="Koirtyohann K.M."/>
            <person name="Kratz M.A."/>
            <person name="Lear A.H."/>
            <person name="Lindblom K.E."/>
            <person name="Marcus E.R."/>
            <person name="Sensor R."/>
            <person name="Sherman S.J."/>
            <person name="Swift V.R."/>
            <person name="White K.E."/>
            <person name="Wills S.J."/>
            <person name="Gatt S.M."/>
            <person name="Lohbauer S.A."/>
            <person name="Power T.R."/>
            <person name="Rosales K.A."/>
            <person name="Sisson B.M."/>
            <person name="Isern S."/>
            <person name="Michael S.F."/>
            <person name="Monti D.L."/>
            <person name="Garlena R.A."/>
            <person name="Russell D.A."/>
            <person name="Pope W.H."/>
            <person name="Jacobs-Sera D."/>
            <person name="Hatfull G.F."/>
        </authorList>
    </citation>
    <scope>NUCLEOTIDE SEQUENCE [LARGE SCALE GENOMIC DNA]</scope>
</reference>
<evidence type="ECO:0000313" key="1">
    <source>
        <dbReference type="EMBL" id="QDF15369.1"/>
    </source>
</evidence>
<dbReference type="EMBL" id="MK977705">
    <property type="protein sequence ID" value="QDF15369.1"/>
    <property type="molecule type" value="Genomic_DNA"/>
</dbReference>
<proteinExistence type="predicted"/>
<dbReference type="KEGG" id="vg:77943089"/>
<dbReference type="Proteomes" id="UP000319811">
    <property type="component" value="Segment"/>
</dbReference>
<keyword evidence="2" id="KW-1185">Reference proteome</keyword>
<protein>
    <submittedName>
        <fullName evidence="1">Uncharacterized protein</fullName>
    </submittedName>
</protein>
<name>A0A4Y6EKL1_9CAUD</name>
<gene>
    <name evidence="1" type="primary">7</name>
    <name evidence="1" type="ORF">SEA_MOLLYMUR_7</name>
</gene>
<organism evidence="1 2">
    <name type="scientific">Gordonia phage Mollymur</name>
    <dbReference type="NCBI Taxonomy" id="2590895"/>
    <lineage>
        <taxon>Viruses</taxon>
        <taxon>Duplodnaviria</taxon>
        <taxon>Heunggongvirae</taxon>
        <taxon>Uroviricota</taxon>
        <taxon>Caudoviricetes</taxon>
        <taxon>Mollymurvirus</taxon>
        <taxon>Mollymurvirus mollymur</taxon>
    </lineage>
</organism>
<dbReference type="RefSeq" id="YP_010666980.1">
    <property type="nucleotide sequence ID" value="NC_070948.1"/>
</dbReference>
<accession>A0A4Y6EKL1</accession>
<dbReference type="GeneID" id="77943089"/>